<feature type="binding site" evidence="9">
    <location>
        <begin position="199"/>
        <end position="202"/>
    </location>
    <ligand>
        <name>S-adenosyl-L-methionine</name>
        <dbReference type="ChEBI" id="CHEBI:59789"/>
    </ligand>
</feature>
<sequence>MTYSVKEIFLTLQGEGGQAGRVAVFCRFTGCNLWSGREVDRANATCQFCDTDFVGTDGPGGGRFDTAADLAQAIDTLWPSNDTPAPHGQDATAGVPDGAAHMQAPLAQGRKLVVFTGGEPLLQLDDALIEAMHQRGFSIAVESNGTLPAPPGVDWLCISPKAGAPLVQTSGTELKLVFPQPGLSPSALAMLDFEQFWLQPMDGPDQAANLAAAIRYCLAHPQWGLSLQTHKLTGIP</sequence>
<feature type="binding site" evidence="9">
    <location>
        <begin position="48"/>
        <end position="50"/>
    </location>
    <ligand>
        <name>S-adenosyl-L-methionine</name>
        <dbReference type="ChEBI" id="CHEBI:59789"/>
    </ligand>
</feature>
<evidence type="ECO:0000256" key="7">
    <source>
        <dbReference type="ARBA" id="ARBA00023014"/>
    </source>
</evidence>
<dbReference type="InterPro" id="IPR007197">
    <property type="entry name" value="rSAM"/>
</dbReference>
<comment type="pathway">
    <text evidence="9">Purine metabolism; 7-cyano-7-deazaguanine biosynthesis.</text>
</comment>
<comment type="subunit">
    <text evidence="9">Homodimer.</text>
</comment>
<comment type="cofactor">
    <cofactor evidence="9">
        <name>Mg(2+)</name>
        <dbReference type="ChEBI" id="CHEBI:18420"/>
    </cofactor>
</comment>
<dbReference type="SFLD" id="SFLDS00029">
    <property type="entry name" value="Radical_SAM"/>
    <property type="match status" value="1"/>
</dbReference>
<organism evidence="11 12">
    <name type="scientific">Acetobacter garciniae</name>
    <dbReference type="NCBI Taxonomy" id="2817435"/>
    <lineage>
        <taxon>Bacteria</taxon>
        <taxon>Pseudomonadati</taxon>
        <taxon>Pseudomonadota</taxon>
        <taxon>Alphaproteobacteria</taxon>
        <taxon>Acetobacterales</taxon>
        <taxon>Acetobacteraceae</taxon>
        <taxon>Acetobacter</taxon>
    </lineage>
</organism>
<protein>
    <recommendedName>
        <fullName evidence="9">7-carboxy-7-deazaguanine synthase</fullName>
        <shortName evidence="9">CDG synthase</shortName>
        <ecNumber evidence="9">4.3.99.3</ecNumber>
    </recommendedName>
    <alternativeName>
        <fullName evidence="9">Queuosine biosynthesis protein QueE</fullName>
    </alternativeName>
</protein>
<evidence type="ECO:0000256" key="8">
    <source>
        <dbReference type="ARBA" id="ARBA00023239"/>
    </source>
</evidence>
<feature type="binding site" evidence="9">
    <location>
        <position position="27"/>
    </location>
    <ligand>
        <name>substrate</name>
    </ligand>
</feature>
<comment type="cofactor">
    <cofactor evidence="9">
        <name>[4Fe-4S] cluster</name>
        <dbReference type="ChEBI" id="CHEBI:49883"/>
    </cofactor>
    <text evidence="9">Binds 1 [4Fe-4S] cluster. The cluster is coordinated with 3 cysteines and an exchangeable S-adenosyl-L-methionine.</text>
</comment>
<evidence type="ECO:0000313" key="11">
    <source>
        <dbReference type="EMBL" id="MBO1324145.1"/>
    </source>
</evidence>
<name>A0A939KM45_9PROT</name>
<dbReference type="AlphaFoldDB" id="A0A939KM45"/>
<keyword evidence="1 9" id="KW-0004">4Fe-4S</keyword>
<dbReference type="Gene3D" id="3.20.20.70">
    <property type="entry name" value="Aldolase class I"/>
    <property type="match status" value="1"/>
</dbReference>
<dbReference type="InterPro" id="IPR058240">
    <property type="entry name" value="rSAM_sf"/>
</dbReference>
<keyword evidence="6 9" id="KW-0408">Iron</keyword>
<feature type="binding site" evidence="9">
    <location>
        <begin position="159"/>
        <end position="161"/>
    </location>
    <ligand>
        <name>S-adenosyl-L-methionine</name>
        <dbReference type="ChEBI" id="CHEBI:59789"/>
    </ligand>
</feature>
<feature type="binding site" evidence="9">
    <location>
        <position position="236"/>
    </location>
    <ligand>
        <name>substrate</name>
    </ligand>
</feature>
<comment type="similarity">
    <text evidence="9">Belongs to the radical SAM superfamily. 7-carboxy-7-deazaguanine synthase family.</text>
</comment>
<dbReference type="GO" id="GO:0000287">
    <property type="term" value="F:magnesium ion binding"/>
    <property type="evidence" value="ECO:0007669"/>
    <property type="project" value="UniProtKB-UniRule"/>
</dbReference>
<keyword evidence="8 9" id="KW-0456">Lyase</keyword>
<accession>A0A939KM45</accession>
<gene>
    <name evidence="9 11" type="primary">queE</name>
    <name evidence="11" type="ORF">J2D77_03100</name>
</gene>
<evidence type="ECO:0000256" key="2">
    <source>
        <dbReference type="ARBA" id="ARBA00022691"/>
    </source>
</evidence>
<reference evidence="11" key="1">
    <citation type="submission" date="2021-03" db="EMBL/GenBank/DDBJ databases">
        <title>The complete genome sequence of Acetobacter sp. TBRC 12339.</title>
        <authorList>
            <person name="Charoenyingcharoen P."/>
            <person name="Yukphan P."/>
        </authorList>
    </citation>
    <scope>NUCLEOTIDE SEQUENCE</scope>
    <source>
        <strain evidence="11">TBRC 12339</strain>
    </source>
</reference>
<dbReference type="SUPFAM" id="SSF102114">
    <property type="entry name" value="Radical SAM enzymes"/>
    <property type="match status" value="1"/>
</dbReference>
<keyword evidence="7 9" id="KW-0411">Iron-sulfur</keyword>
<evidence type="ECO:0000313" key="12">
    <source>
        <dbReference type="Proteomes" id="UP000664073"/>
    </source>
</evidence>
<evidence type="ECO:0000259" key="10">
    <source>
        <dbReference type="PROSITE" id="PS51918"/>
    </source>
</evidence>
<dbReference type="InterPro" id="IPR024924">
    <property type="entry name" value="7-CO-7-deazaguanine_synth-like"/>
</dbReference>
<dbReference type="PROSITE" id="PS51918">
    <property type="entry name" value="RADICAL_SAM"/>
    <property type="match status" value="1"/>
</dbReference>
<keyword evidence="2 9" id="KW-0949">S-adenosyl-L-methionine</keyword>
<comment type="caution">
    <text evidence="11">The sequence shown here is derived from an EMBL/GenBank/DDBJ whole genome shotgun (WGS) entry which is preliminary data.</text>
</comment>
<feature type="binding site" evidence="9">
    <location>
        <position position="49"/>
    </location>
    <ligand>
        <name>[4Fe-4S] cluster</name>
        <dbReference type="ChEBI" id="CHEBI:49883"/>
        <note>4Fe-4S-S-AdoMet</note>
    </ligand>
</feature>
<dbReference type="Proteomes" id="UP000664073">
    <property type="component" value="Unassembled WGS sequence"/>
</dbReference>
<dbReference type="GO" id="GO:1904047">
    <property type="term" value="F:S-adenosyl-L-methionine binding"/>
    <property type="evidence" value="ECO:0007669"/>
    <property type="project" value="UniProtKB-UniRule"/>
</dbReference>
<keyword evidence="5 9" id="KW-0460">Magnesium</keyword>
<feature type="domain" description="Radical SAM core" evidence="10">
    <location>
        <begin position="18"/>
        <end position="236"/>
    </location>
</feature>
<dbReference type="EC" id="4.3.99.3" evidence="9"/>
<comment type="catalytic activity">
    <reaction evidence="9">
        <text>6-carboxy-5,6,7,8-tetrahydropterin + H(+) = 7-carboxy-7-carbaguanine + NH4(+)</text>
        <dbReference type="Rhea" id="RHEA:27974"/>
        <dbReference type="ChEBI" id="CHEBI:15378"/>
        <dbReference type="ChEBI" id="CHEBI:28938"/>
        <dbReference type="ChEBI" id="CHEBI:61032"/>
        <dbReference type="ChEBI" id="CHEBI:61036"/>
        <dbReference type="EC" id="4.3.99.3"/>
    </reaction>
</comment>
<feature type="binding site" evidence="9">
    <location>
        <position position="118"/>
    </location>
    <ligand>
        <name>S-adenosyl-L-methionine</name>
        <dbReference type="ChEBI" id="CHEBI:59789"/>
    </ligand>
</feature>
<evidence type="ECO:0000256" key="9">
    <source>
        <dbReference type="HAMAP-Rule" id="MF_00917"/>
    </source>
</evidence>
<evidence type="ECO:0000256" key="1">
    <source>
        <dbReference type="ARBA" id="ARBA00022485"/>
    </source>
</evidence>
<dbReference type="GO" id="GO:0008616">
    <property type="term" value="P:tRNA queuosine(34) biosynthetic process"/>
    <property type="evidence" value="ECO:0007669"/>
    <property type="project" value="UniProtKB-UniRule"/>
</dbReference>
<dbReference type="InterPro" id="IPR013785">
    <property type="entry name" value="Aldolase_TIM"/>
</dbReference>
<feature type="binding site" evidence="9">
    <location>
        <position position="51"/>
    </location>
    <ligand>
        <name>Mg(2+)</name>
        <dbReference type="ChEBI" id="CHEBI:18420"/>
    </ligand>
</feature>
<dbReference type="HAMAP" id="MF_00917">
    <property type="entry name" value="QueE"/>
    <property type="match status" value="1"/>
</dbReference>
<keyword evidence="3 9" id="KW-0479">Metal-binding</keyword>
<dbReference type="SFLD" id="SFLDF00376">
    <property type="entry name" value="7-carboxy-7-deazaguanine_synth"/>
    <property type="match status" value="1"/>
</dbReference>
<feature type="binding site" evidence="9">
    <location>
        <position position="116"/>
    </location>
    <ligand>
        <name>substrate</name>
    </ligand>
</feature>
<feature type="binding site" evidence="9">
    <location>
        <position position="46"/>
    </location>
    <ligand>
        <name>[4Fe-4S] cluster</name>
        <dbReference type="ChEBI" id="CHEBI:49883"/>
        <note>4Fe-4S-S-AdoMet</note>
    </ligand>
</feature>
<dbReference type="EMBL" id="JAFVMH010000001">
    <property type="protein sequence ID" value="MBO1324145.1"/>
    <property type="molecule type" value="Genomic_DNA"/>
</dbReference>
<proteinExistence type="inferred from homology"/>
<feature type="binding site" evidence="9">
    <location>
        <position position="31"/>
    </location>
    <ligand>
        <name>[4Fe-4S] cluster</name>
        <dbReference type="ChEBI" id="CHEBI:49883"/>
        <note>4Fe-4S-S-AdoMet</note>
    </ligand>
</feature>
<comment type="cofactor">
    <cofactor evidence="9">
        <name>S-adenosyl-L-methionine</name>
        <dbReference type="ChEBI" id="CHEBI:59789"/>
    </cofactor>
    <text evidence="9">Binds 1 S-adenosyl-L-methionine per subunit.</text>
</comment>
<keyword evidence="12" id="KW-1185">Reference proteome</keyword>
<dbReference type="RefSeq" id="WP_207844796.1">
    <property type="nucleotide sequence ID" value="NZ_JAFVMH010000001.1"/>
</dbReference>
<feature type="binding site" evidence="9">
    <location>
        <begin position="12"/>
        <end position="14"/>
    </location>
    <ligand>
        <name>substrate</name>
    </ligand>
</feature>
<evidence type="ECO:0000256" key="4">
    <source>
        <dbReference type="ARBA" id="ARBA00022785"/>
    </source>
</evidence>
<dbReference type="GO" id="GO:0051539">
    <property type="term" value="F:4 iron, 4 sulfur cluster binding"/>
    <property type="evidence" value="ECO:0007669"/>
    <property type="project" value="UniProtKB-UniRule"/>
</dbReference>
<evidence type="ECO:0000256" key="5">
    <source>
        <dbReference type="ARBA" id="ARBA00022842"/>
    </source>
</evidence>
<dbReference type="GO" id="GO:0016840">
    <property type="term" value="F:carbon-nitrogen lyase activity"/>
    <property type="evidence" value="ECO:0007669"/>
    <property type="project" value="UniProtKB-UniRule"/>
</dbReference>
<keyword evidence="4 9" id="KW-0671">Queuosine biosynthesis</keyword>
<comment type="function">
    <text evidence="9">Catalyzes the complex heterocyclic radical-mediated conversion of 6-carboxy-5,6,7,8-tetrahydropterin (CPH4) to 7-carboxy-7-deazaguanine (CDG), a step common to the biosynthetic pathways of all 7-deazapurine-containing compounds.</text>
</comment>
<evidence type="ECO:0000256" key="6">
    <source>
        <dbReference type="ARBA" id="ARBA00023004"/>
    </source>
</evidence>
<evidence type="ECO:0000256" key="3">
    <source>
        <dbReference type="ARBA" id="ARBA00022723"/>
    </source>
</evidence>
<dbReference type="InterPro" id="IPR030977">
    <property type="entry name" value="QueE_Cx14CxxC"/>
</dbReference>
<dbReference type="PANTHER" id="PTHR42836:SF1">
    <property type="entry name" value="7-CARBOXY-7-DEAZAGUANINE SYNTHASE"/>
    <property type="match status" value="1"/>
</dbReference>
<dbReference type="PANTHER" id="PTHR42836">
    <property type="entry name" value="7-CARBOXY-7-DEAZAGUANINE SYNTHASE"/>
    <property type="match status" value="1"/>
</dbReference>
<dbReference type="NCBIfam" id="TIGR04508">
    <property type="entry name" value="queE_Cx14CxxC"/>
    <property type="match status" value="1"/>
</dbReference>